<evidence type="ECO:0000313" key="2">
    <source>
        <dbReference type="Proteomes" id="UP001208570"/>
    </source>
</evidence>
<organism evidence="1 2">
    <name type="scientific">Paralvinella palmiformis</name>
    <dbReference type="NCBI Taxonomy" id="53620"/>
    <lineage>
        <taxon>Eukaryota</taxon>
        <taxon>Metazoa</taxon>
        <taxon>Spiralia</taxon>
        <taxon>Lophotrochozoa</taxon>
        <taxon>Annelida</taxon>
        <taxon>Polychaeta</taxon>
        <taxon>Sedentaria</taxon>
        <taxon>Canalipalpata</taxon>
        <taxon>Terebellida</taxon>
        <taxon>Terebelliformia</taxon>
        <taxon>Alvinellidae</taxon>
        <taxon>Paralvinella</taxon>
    </lineage>
</organism>
<keyword evidence="2" id="KW-1185">Reference proteome</keyword>
<proteinExistence type="predicted"/>
<gene>
    <name evidence="1" type="ORF">LSH36_282g02005</name>
</gene>
<evidence type="ECO:0000313" key="1">
    <source>
        <dbReference type="EMBL" id="KAK2153878.1"/>
    </source>
</evidence>
<dbReference type="AlphaFoldDB" id="A0AAD9N3A6"/>
<dbReference type="Proteomes" id="UP001208570">
    <property type="component" value="Unassembled WGS sequence"/>
</dbReference>
<comment type="caution">
    <text evidence="1">The sequence shown here is derived from an EMBL/GenBank/DDBJ whole genome shotgun (WGS) entry which is preliminary data.</text>
</comment>
<dbReference type="EMBL" id="JAODUP010000282">
    <property type="protein sequence ID" value="KAK2153878.1"/>
    <property type="molecule type" value="Genomic_DNA"/>
</dbReference>
<name>A0AAD9N3A6_9ANNE</name>
<accession>A0AAD9N3A6</accession>
<sequence>MGSIDRTKVKLEITEDSTLQLDKTDNILLALRWRRFKFVKTLYSWLPKNMDVSHEVDEQLYKFDDITETVELPGDDSSRCGDKGTLKTPTLSKQLRISTQIIIFGTKYQQPIKVPAATAY</sequence>
<reference evidence="1" key="1">
    <citation type="journal article" date="2023" name="Mol. Biol. Evol.">
        <title>Third-Generation Sequencing Reveals the Adaptive Role of the Epigenome in Three Deep-Sea Polychaetes.</title>
        <authorList>
            <person name="Perez M."/>
            <person name="Aroh O."/>
            <person name="Sun Y."/>
            <person name="Lan Y."/>
            <person name="Juniper S.K."/>
            <person name="Young C.R."/>
            <person name="Angers B."/>
            <person name="Qian P.Y."/>
        </authorList>
    </citation>
    <scope>NUCLEOTIDE SEQUENCE</scope>
    <source>
        <strain evidence="1">P08H-3</strain>
    </source>
</reference>
<protein>
    <submittedName>
        <fullName evidence="1">Uncharacterized protein</fullName>
    </submittedName>
</protein>